<protein>
    <submittedName>
        <fullName evidence="1">Uncharacterized protein</fullName>
    </submittedName>
</protein>
<dbReference type="EMBL" id="HBUF01581055">
    <property type="protein sequence ID" value="CAG6770191.1"/>
    <property type="molecule type" value="Transcribed_RNA"/>
</dbReference>
<name>A0A8D9ARS9_9HEMI</name>
<accession>A0A8D9ARS9</accession>
<sequence>MFYFMYFNKTNTKQTFLLISPSSKGLKVWNLKLNLFEAACMIKKKKTKFSANVIAIKFMYKQCRKQIVTILRKYPKKFLKICQYALIGKASVVCQILNTHIYKHEQKY</sequence>
<organism evidence="1">
    <name type="scientific">Cacopsylla melanoneura</name>
    <dbReference type="NCBI Taxonomy" id="428564"/>
    <lineage>
        <taxon>Eukaryota</taxon>
        <taxon>Metazoa</taxon>
        <taxon>Ecdysozoa</taxon>
        <taxon>Arthropoda</taxon>
        <taxon>Hexapoda</taxon>
        <taxon>Insecta</taxon>
        <taxon>Pterygota</taxon>
        <taxon>Neoptera</taxon>
        <taxon>Paraneoptera</taxon>
        <taxon>Hemiptera</taxon>
        <taxon>Sternorrhyncha</taxon>
        <taxon>Psylloidea</taxon>
        <taxon>Psyllidae</taxon>
        <taxon>Psyllinae</taxon>
        <taxon>Cacopsylla</taxon>
    </lineage>
</organism>
<reference evidence="1" key="1">
    <citation type="submission" date="2021-05" db="EMBL/GenBank/DDBJ databases">
        <authorList>
            <person name="Alioto T."/>
            <person name="Alioto T."/>
            <person name="Gomez Garrido J."/>
        </authorList>
    </citation>
    <scope>NUCLEOTIDE SEQUENCE</scope>
</reference>
<dbReference type="AlphaFoldDB" id="A0A8D9ARS9"/>
<proteinExistence type="predicted"/>
<evidence type="ECO:0000313" key="1">
    <source>
        <dbReference type="EMBL" id="CAG6770191.1"/>
    </source>
</evidence>